<gene>
    <name evidence="2" type="ORF">LVY72_06755</name>
</gene>
<name>A0ABS9L4L5_9MICC</name>
<evidence type="ECO:0000313" key="3">
    <source>
        <dbReference type="Proteomes" id="UP001165368"/>
    </source>
</evidence>
<reference evidence="2" key="1">
    <citation type="submission" date="2022-01" db="EMBL/GenBank/DDBJ databases">
        <authorList>
            <person name="Jo J.-H."/>
            <person name="Im W.-T."/>
        </authorList>
    </citation>
    <scope>NUCLEOTIDE SEQUENCE</scope>
    <source>
        <strain evidence="2">I2-34</strain>
    </source>
</reference>
<dbReference type="InterPro" id="IPR012495">
    <property type="entry name" value="TadE-like_dom"/>
</dbReference>
<organism evidence="2 3">
    <name type="scientific">Arthrobacter hankyongi</name>
    <dbReference type="NCBI Taxonomy" id="2904801"/>
    <lineage>
        <taxon>Bacteria</taxon>
        <taxon>Bacillati</taxon>
        <taxon>Actinomycetota</taxon>
        <taxon>Actinomycetes</taxon>
        <taxon>Micrococcales</taxon>
        <taxon>Micrococcaceae</taxon>
        <taxon>Arthrobacter</taxon>
    </lineage>
</organism>
<sequence length="124" mass="12670">MKALRREHGAAAVEFALVLPILLLVVIGIAEFGRAFFTEISLAQAAREGARVMALTQDSGQATAAAITAAPGLNPVLGSGNITMPSTCTEGSQVTVTVSYSLTALTGFIGPFDLQSQGAMRCGG</sequence>
<dbReference type="RefSeq" id="WP_237819004.1">
    <property type="nucleotide sequence ID" value="NZ_JAKLTQ010000003.1"/>
</dbReference>
<protein>
    <submittedName>
        <fullName evidence="2">Pilus assembly protein</fullName>
    </submittedName>
</protein>
<keyword evidence="3" id="KW-1185">Reference proteome</keyword>
<accession>A0ABS9L4L5</accession>
<dbReference type="Pfam" id="PF07811">
    <property type="entry name" value="TadE"/>
    <property type="match status" value="1"/>
</dbReference>
<dbReference type="Proteomes" id="UP001165368">
    <property type="component" value="Unassembled WGS sequence"/>
</dbReference>
<dbReference type="EMBL" id="JAKLTQ010000003">
    <property type="protein sequence ID" value="MCG2621615.1"/>
    <property type="molecule type" value="Genomic_DNA"/>
</dbReference>
<feature type="domain" description="TadE-like" evidence="1">
    <location>
        <begin position="9"/>
        <end position="51"/>
    </location>
</feature>
<proteinExistence type="predicted"/>
<comment type="caution">
    <text evidence="2">The sequence shown here is derived from an EMBL/GenBank/DDBJ whole genome shotgun (WGS) entry which is preliminary data.</text>
</comment>
<evidence type="ECO:0000313" key="2">
    <source>
        <dbReference type="EMBL" id="MCG2621615.1"/>
    </source>
</evidence>
<evidence type="ECO:0000259" key="1">
    <source>
        <dbReference type="Pfam" id="PF07811"/>
    </source>
</evidence>